<dbReference type="Proteomes" id="UP000292919">
    <property type="component" value="Unassembled WGS sequence"/>
</dbReference>
<keyword evidence="1" id="KW-0732">Signal</keyword>
<gene>
    <name evidence="2" type="ORF">EB812_08315</name>
</gene>
<organism evidence="2 3">
    <name type="scientific">Desulfovibrio legallii</name>
    <dbReference type="NCBI Taxonomy" id="571438"/>
    <lineage>
        <taxon>Bacteria</taxon>
        <taxon>Pseudomonadati</taxon>
        <taxon>Thermodesulfobacteriota</taxon>
        <taxon>Desulfovibrionia</taxon>
        <taxon>Desulfovibrionales</taxon>
        <taxon>Desulfovibrionaceae</taxon>
        <taxon>Desulfovibrio</taxon>
    </lineage>
</organism>
<sequence>MKRILVLFVAAILYTTPAFAAGAAHNATQGGGSKGGEQSKVVNVTTVKNAAVIASGKNSEANIGNVTNEGGKQSDVVNVTTLKNAAVIANDGGKTNIGNVTNK</sequence>
<protein>
    <submittedName>
        <fullName evidence="2">Uncharacterized protein</fullName>
    </submittedName>
</protein>
<dbReference type="EMBL" id="SIXC01000009">
    <property type="protein sequence ID" value="TBH79334.1"/>
    <property type="molecule type" value="Genomic_DNA"/>
</dbReference>
<keyword evidence="3" id="KW-1185">Reference proteome</keyword>
<evidence type="ECO:0000256" key="1">
    <source>
        <dbReference type="SAM" id="SignalP"/>
    </source>
</evidence>
<accession>A0A6H3FAI6</accession>
<name>A0A6H3FAI6_9BACT</name>
<evidence type="ECO:0000313" key="3">
    <source>
        <dbReference type="Proteomes" id="UP000292919"/>
    </source>
</evidence>
<proteinExistence type="predicted"/>
<feature type="signal peptide" evidence="1">
    <location>
        <begin position="1"/>
        <end position="20"/>
    </location>
</feature>
<evidence type="ECO:0000313" key="2">
    <source>
        <dbReference type="EMBL" id="TBH79334.1"/>
    </source>
</evidence>
<comment type="caution">
    <text evidence="2">The sequence shown here is derived from an EMBL/GenBank/DDBJ whole genome shotgun (WGS) entry which is preliminary data.</text>
</comment>
<dbReference type="AlphaFoldDB" id="A0A6H3FAI6"/>
<reference evidence="2 3" key="1">
    <citation type="submission" date="2018-12" db="EMBL/GenBank/DDBJ databases">
        <title>First genome draft of Desulfovibrio legallis sp. nov.</title>
        <authorList>
            <person name="Ben Dhia O."/>
            <person name="Najjari A."/>
            <person name="Ferjani R."/>
            <person name="Fhoula I."/>
            <person name="Fardeau M.-L."/>
            <person name="Boudabbous A."/>
            <person name="Ouzari H.I."/>
        </authorList>
    </citation>
    <scope>NUCLEOTIDE SEQUENCE [LARGE SCALE GENOMIC DNA]</scope>
    <source>
        <strain evidence="2 3">H1T</strain>
    </source>
</reference>
<dbReference type="RefSeq" id="WP_130958070.1">
    <property type="nucleotide sequence ID" value="NZ_JBHSHA010000013.1"/>
</dbReference>
<feature type="chain" id="PRO_5026288062" evidence="1">
    <location>
        <begin position="21"/>
        <end position="103"/>
    </location>
</feature>